<keyword evidence="1" id="KW-0472">Membrane</keyword>
<evidence type="ECO:0000313" key="3">
    <source>
        <dbReference type="EMBL" id="XBH05895.1"/>
    </source>
</evidence>
<gene>
    <name evidence="3" type="ORF">V5E97_07650</name>
</gene>
<keyword evidence="2" id="KW-0732">Signal</keyword>
<dbReference type="EMBL" id="CP155447">
    <property type="protein sequence ID" value="XBH05895.1"/>
    <property type="molecule type" value="Genomic_DNA"/>
</dbReference>
<feature type="transmembrane region" description="Helical" evidence="1">
    <location>
        <begin position="121"/>
        <end position="140"/>
    </location>
</feature>
<protein>
    <submittedName>
        <fullName evidence="3">Uncharacterized protein</fullName>
    </submittedName>
</protein>
<evidence type="ECO:0000256" key="1">
    <source>
        <dbReference type="SAM" id="Phobius"/>
    </source>
</evidence>
<feature type="chain" id="PRO_5043716957" evidence="2">
    <location>
        <begin position="23"/>
        <end position="155"/>
    </location>
</feature>
<dbReference type="AlphaFoldDB" id="A0AAU7CL66"/>
<evidence type="ECO:0000256" key="2">
    <source>
        <dbReference type="SAM" id="SignalP"/>
    </source>
</evidence>
<proteinExistence type="predicted"/>
<reference evidence="3" key="1">
    <citation type="submission" date="2024-05" db="EMBL/GenBank/DDBJ databases">
        <title>Planctomycetes of the genus Singulisphaera possess chitinolytic capabilities.</title>
        <authorList>
            <person name="Ivanova A."/>
        </authorList>
    </citation>
    <scope>NUCLEOTIDE SEQUENCE</scope>
    <source>
        <strain evidence="3">Ch08T</strain>
    </source>
</reference>
<accession>A0AAU7CL66</accession>
<dbReference type="RefSeq" id="WP_406698745.1">
    <property type="nucleotide sequence ID" value="NZ_CP155447.1"/>
</dbReference>
<name>A0AAU7CL66_9BACT</name>
<feature type="transmembrane region" description="Helical" evidence="1">
    <location>
        <begin position="32"/>
        <end position="52"/>
    </location>
</feature>
<sequence length="155" mass="15847">MKATFRSCLAMSLSLLIGIAYGAITDHYAPVSAGSFLCVGGTSVTLLAIAAACRFPAPGVGSKDGGGSGGDYYSASLASFAGLLVALDVYRGVSDVSLLSQVLSTVPFLREIGCAVRRKDWLAGCGAAGFFVTAVAMLYCNRGGGWAGFYSVYCP</sequence>
<keyword evidence="1" id="KW-0812">Transmembrane</keyword>
<keyword evidence="1" id="KW-1133">Transmembrane helix</keyword>
<feature type="signal peptide" evidence="2">
    <location>
        <begin position="1"/>
        <end position="22"/>
    </location>
</feature>
<organism evidence="3">
    <name type="scientific">Singulisphaera sp. Ch08</name>
    <dbReference type="NCBI Taxonomy" id="3120278"/>
    <lineage>
        <taxon>Bacteria</taxon>
        <taxon>Pseudomonadati</taxon>
        <taxon>Planctomycetota</taxon>
        <taxon>Planctomycetia</taxon>
        <taxon>Isosphaerales</taxon>
        <taxon>Isosphaeraceae</taxon>
        <taxon>Singulisphaera</taxon>
    </lineage>
</organism>